<name>A0A916XUN5_9HYPH</name>
<dbReference type="EMBL" id="BMJJ01000003">
    <property type="protein sequence ID" value="GGD13507.1"/>
    <property type="molecule type" value="Genomic_DNA"/>
</dbReference>
<dbReference type="Proteomes" id="UP000613160">
    <property type="component" value="Unassembled WGS sequence"/>
</dbReference>
<reference evidence="1" key="2">
    <citation type="submission" date="2020-09" db="EMBL/GenBank/DDBJ databases">
        <authorList>
            <person name="Sun Q."/>
            <person name="Zhou Y."/>
        </authorList>
    </citation>
    <scope>NUCLEOTIDE SEQUENCE</scope>
    <source>
        <strain evidence="1">CGMCC 1.15493</strain>
    </source>
</reference>
<proteinExistence type="predicted"/>
<comment type="caution">
    <text evidence="1">The sequence shown here is derived from an EMBL/GenBank/DDBJ whole genome shotgun (WGS) entry which is preliminary data.</text>
</comment>
<evidence type="ECO:0000313" key="2">
    <source>
        <dbReference type="Proteomes" id="UP000613160"/>
    </source>
</evidence>
<protein>
    <submittedName>
        <fullName evidence="1">Uncharacterized protein</fullName>
    </submittedName>
</protein>
<reference evidence="1" key="1">
    <citation type="journal article" date="2014" name="Int. J. Syst. Evol. Microbiol.">
        <title>Complete genome sequence of Corynebacterium casei LMG S-19264T (=DSM 44701T), isolated from a smear-ripened cheese.</title>
        <authorList>
            <consortium name="US DOE Joint Genome Institute (JGI-PGF)"/>
            <person name="Walter F."/>
            <person name="Albersmeier A."/>
            <person name="Kalinowski J."/>
            <person name="Ruckert C."/>
        </authorList>
    </citation>
    <scope>NUCLEOTIDE SEQUENCE</scope>
    <source>
        <strain evidence="1">CGMCC 1.15493</strain>
    </source>
</reference>
<organism evidence="1 2">
    <name type="scientific">Aureimonas glaciei</name>
    <dbReference type="NCBI Taxonomy" id="1776957"/>
    <lineage>
        <taxon>Bacteria</taxon>
        <taxon>Pseudomonadati</taxon>
        <taxon>Pseudomonadota</taxon>
        <taxon>Alphaproteobacteria</taxon>
        <taxon>Hyphomicrobiales</taxon>
        <taxon>Aurantimonadaceae</taxon>
        <taxon>Aureimonas</taxon>
    </lineage>
</organism>
<dbReference type="AlphaFoldDB" id="A0A916XUN5"/>
<gene>
    <name evidence="1" type="ORF">GCM10011335_15360</name>
</gene>
<evidence type="ECO:0000313" key="1">
    <source>
        <dbReference type="EMBL" id="GGD13507.1"/>
    </source>
</evidence>
<keyword evidence="2" id="KW-1185">Reference proteome</keyword>
<accession>A0A916XUN5</accession>
<sequence>MKRCTIVMADAGPFNSLWVAGRLDLLLRLDMRIVVVDAVYDEMTSDPAYLKDREVKAFIDTNQPPFIVETTDIGTMERTKRAEGAKLKKNAGELAIVDFMSSEDGLSAYVAAGDPVAILFKDSGFRVINRPPNLHLISTIGMLHGLERVGVIESAEEIVRAMTHPTLPGRTASDARKFTDLPGGIDEPAQIGSAFGPSSPL</sequence>